<keyword evidence="2" id="KW-1185">Reference proteome</keyword>
<evidence type="ECO:0000313" key="1">
    <source>
        <dbReference type="EMBL" id="MCI2284941.1"/>
    </source>
</evidence>
<dbReference type="InterPro" id="IPR021557">
    <property type="entry name" value="DUF3016"/>
</dbReference>
<proteinExistence type="predicted"/>
<reference evidence="1" key="1">
    <citation type="submission" date="2022-01" db="EMBL/GenBank/DDBJ databases">
        <title>Colwellia maritima, isolated from seawater.</title>
        <authorList>
            <person name="Kristyanto S."/>
            <person name="Jung J."/>
            <person name="Jeon C.O."/>
        </authorList>
    </citation>
    <scope>NUCLEOTIDE SEQUENCE</scope>
    <source>
        <strain evidence="1">MSW7</strain>
    </source>
</reference>
<dbReference type="EMBL" id="JAKKSL010000003">
    <property type="protein sequence ID" value="MCI2284941.1"/>
    <property type="molecule type" value="Genomic_DNA"/>
</dbReference>
<dbReference type="Pfam" id="PF11454">
    <property type="entry name" value="DUF3016"/>
    <property type="match status" value="1"/>
</dbReference>
<sequence>MNFSYQLIDANGSVMLTDDVILKDMSFMMGASLRYRQESLGYEKKMLDDWFFDTFKEQLVKNKE</sequence>
<name>A0ABS9X421_9GAMM</name>
<dbReference type="Proteomes" id="UP001139646">
    <property type="component" value="Unassembled WGS sequence"/>
</dbReference>
<evidence type="ECO:0000313" key="2">
    <source>
        <dbReference type="Proteomes" id="UP001139646"/>
    </source>
</evidence>
<organism evidence="1 2">
    <name type="scientific">Colwellia maritima</name>
    <dbReference type="NCBI Taxonomy" id="2912588"/>
    <lineage>
        <taxon>Bacteria</taxon>
        <taxon>Pseudomonadati</taxon>
        <taxon>Pseudomonadota</taxon>
        <taxon>Gammaproteobacteria</taxon>
        <taxon>Alteromonadales</taxon>
        <taxon>Colwelliaceae</taxon>
        <taxon>Colwellia</taxon>
    </lineage>
</organism>
<accession>A0ABS9X421</accession>
<comment type="caution">
    <text evidence="1">The sequence shown here is derived from an EMBL/GenBank/DDBJ whole genome shotgun (WGS) entry which is preliminary data.</text>
</comment>
<protein>
    <submittedName>
        <fullName evidence="1">DUF3016 domain-containing protein</fullName>
    </submittedName>
</protein>
<gene>
    <name evidence="1" type="ORF">L3081_18000</name>
</gene>